<comment type="caution">
    <text evidence="1">The sequence shown here is derived from an EMBL/GenBank/DDBJ whole genome shotgun (WGS) entry which is preliminary data.</text>
</comment>
<reference evidence="1" key="1">
    <citation type="journal article" date="2015" name="Nature">
        <title>Complex archaea that bridge the gap between prokaryotes and eukaryotes.</title>
        <authorList>
            <person name="Spang A."/>
            <person name="Saw J.H."/>
            <person name="Jorgensen S.L."/>
            <person name="Zaremba-Niedzwiedzka K."/>
            <person name="Martijn J."/>
            <person name="Lind A.E."/>
            <person name="van Eijk R."/>
            <person name="Schleper C."/>
            <person name="Guy L."/>
            <person name="Ettema T.J."/>
        </authorList>
    </citation>
    <scope>NUCLEOTIDE SEQUENCE</scope>
</reference>
<dbReference type="EMBL" id="LAZR01000835">
    <property type="protein sequence ID" value="KKN56685.1"/>
    <property type="molecule type" value="Genomic_DNA"/>
</dbReference>
<organism evidence="1">
    <name type="scientific">marine sediment metagenome</name>
    <dbReference type="NCBI Taxonomy" id="412755"/>
    <lineage>
        <taxon>unclassified sequences</taxon>
        <taxon>metagenomes</taxon>
        <taxon>ecological metagenomes</taxon>
    </lineage>
</organism>
<evidence type="ECO:0000313" key="1">
    <source>
        <dbReference type="EMBL" id="KKN56685.1"/>
    </source>
</evidence>
<dbReference type="AlphaFoldDB" id="A0A0F9RJJ2"/>
<gene>
    <name evidence="1" type="ORF">LCGC14_0570020</name>
</gene>
<accession>A0A0F9RJJ2</accession>
<protein>
    <submittedName>
        <fullName evidence="1">Uncharacterized protein</fullName>
    </submittedName>
</protein>
<sequence>MGGGLFVAALQTVSLNKVFEIFRPEQIREIIGNSNFNDEKITNRDEMLGLEIMQIKNNVAKMNYSSEASPFLTDIEVKKIKRILKNAGINDLIVTNLSVEIQLEPKRFNSNGKETNYLAEFRNERCPNSEAIRNDLKEKNEKLYFLNKQFRYRQLILDYLIGKSQIGTVPRASQKPIIQLKPNWQRKFTLNFGDEGKLSSSKTIDEVQLVLGNYCVKENFRQHKNKEWEIIGHKFI</sequence>
<proteinExistence type="predicted"/>
<name>A0A0F9RJJ2_9ZZZZ</name>